<feature type="region of interest" description="Disordered" evidence="1">
    <location>
        <begin position="1"/>
        <end position="42"/>
    </location>
</feature>
<evidence type="ECO:0000313" key="3">
    <source>
        <dbReference type="Proteomes" id="UP000663722"/>
    </source>
</evidence>
<feature type="compositionally biased region" description="Polar residues" evidence="1">
    <location>
        <begin position="1"/>
        <end position="16"/>
    </location>
</feature>
<dbReference type="AlphaFoldDB" id="A0A975BG85"/>
<evidence type="ECO:0000313" key="2">
    <source>
        <dbReference type="EMBL" id="QTA84801.1"/>
    </source>
</evidence>
<dbReference type="EMBL" id="CP061800">
    <property type="protein sequence ID" value="QTA84801.1"/>
    <property type="molecule type" value="Genomic_DNA"/>
</dbReference>
<dbReference type="Proteomes" id="UP000663722">
    <property type="component" value="Chromosome"/>
</dbReference>
<keyword evidence="3" id="KW-1185">Reference proteome</keyword>
<sequence>MNTESQGKSQISNNFHINGHDLRSQRTMKAGRPLAPCPLPLS</sequence>
<reference evidence="2" key="1">
    <citation type="journal article" date="2021" name="Microb. Physiol.">
        <title>Proteogenomic Insights into the Physiology of Marine, Sulfate-Reducing, Filamentous Desulfonema limicola and Desulfonema magnum.</title>
        <authorList>
            <person name="Schnaars V."/>
            <person name="Wohlbrand L."/>
            <person name="Scheve S."/>
            <person name="Hinrichs C."/>
            <person name="Reinhardt R."/>
            <person name="Rabus R."/>
        </authorList>
    </citation>
    <scope>NUCLEOTIDE SEQUENCE</scope>
    <source>
        <strain evidence="2">4be13</strain>
    </source>
</reference>
<dbReference type="KEGG" id="dmm:dnm_008010"/>
<protein>
    <submittedName>
        <fullName evidence="2">Uncharacterized protein</fullName>
    </submittedName>
</protein>
<gene>
    <name evidence="2" type="ORF">dnm_008010</name>
</gene>
<organism evidence="2 3">
    <name type="scientific">Desulfonema magnum</name>
    <dbReference type="NCBI Taxonomy" id="45655"/>
    <lineage>
        <taxon>Bacteria</taxon>
        <taxon>Pseudomonadati</taxon>
        <taxon>Thermodesulfobacteriota</taxon>
        <taxon>Desulfobacteria</taxon>
        <taxon>Desulfobacterales</taxon>
        <taxon>Desulfococcaceae</taxon>
        <taxon>Desulfonema</taxon>
    </lineage>
</organism>
<evidence type="ECO:0000256" key="1">
    <source>
        <dbReference type="SAM" id="MobiDB-lite"/>
    </source>
</evidence>
<accession>A0A975BG85</accession>
<proteinExistence type="predicted"/>
<name>A0A975BG85_9BACT</name>